<dbReference type="InterPro" id="IPR023057">
    <property type="entry name" value="GlnE"/>
</dbReference>
<dbReference type="Pfam" id="PF08335">
    <property type="entry name" value="GlnD_UR_UTase"/>
    <property type="match status" value="2"/>
</dbReference>
<dbReference type="GO" id="GO:0005829">
    <property type="term" value="C:cytosol"/>
    <property type="evidence" value="ECO:0007669"/>
    <property type="project" value="TreeGrafter"/>
</dbReference>
<feature type="region of interest" description="Adenylyl transferase" evidence="7">
    <location>
        <begin position="456"/>
        <end position="967"/>
    </location>
</feature>
<dbReference type="InterPro" id="IPR013546">
    <property type="entry name" value="PII_UdlTrfase/GS_AdlTrfase"/>
</dbReference>
<dbReference type="SUPFAM" id="SSF81593">
    <property type="entry name" value="Nucleotidyltransferase substrate binding subunit/domain"/>
    <property type="match status" value="2"/>
</dbReference>
<dbReference type="HAMAP" id="MF_00802">
    <property type="entry name" value="GlnE"/>
    <property type="match status" value="1"/>
</dbReference>
<evidence type="ECO:0000256" key="4">
    <source>
        <dbReference type="ARBA" id="ARBA00022840"/>
    </source>
</evidence>
<dbReference type="PANTHER" id="PTHR30621">
    <property type="entry name" value="GLUTAMINE SYNTHETASE ADENYLYLTRANSFERASE"/>
    <property type="match status" value="1"/>
</dbReference>
<evidence type="ECO:0000259" key="8">
    <source>
        <dbReference type="Pfam" id="PF03710"/>
    </source>
</evidence>
<dbReference type="AlphaFoldDB" id="A0A1M5H2E3"/>
<feature type="domain" description="PII-uridylyltransferase/Glutamine-synthetase adenylyltransferase" evidence="9">
    <location>
        <begin position="841"/>
        <end position="931"/>
    </location>
</feature>
<feature type="region of interest" description="Adenylyl removase" evidence="7">
    <location>
        <begin position="1"/>
        <end position="446"/>
    </location>
</feature>
<evidence type="ECO:0000256" key="5">
    <source>
        <dbReference type="ARBA" id="ARBA00022842"/>
    </source>
</evidence>
<evidence type="ECO:0000256" key="3">
    <source>
        <dbReference type="ARBA" id="ARBA00022741"/>
    </source>
</evidence>
<dbReference type="EMBL" id="FQWD01000002">
    <property type="protein sequence ID" value="SHG10036.1"/>
    <property type="molecule type" value="Genomic_DNA"/>
</dbReference>
<comment type="cofactor">
    <cofactor evidence="7">
        <name>Mg(2+)</name>
        <dbReference type="ChEBI" id="CHEBI:18420"/>
    </cofactor>
</comment>
<dbReference type="EC" id="2.7.7.42" evidence="7"/>
<dbReference type="Gene3D" id="1.10.4050.10">
    <property type="entry name" value="Glutamine synthase adenylyltransferase GlnE"/>
    <property type="match status" value="1"/>
</dbReference>
<comment type="function">
    <text evidence="7">Involved in the regulation of glutamine synthetase GlnA, a key enzyme in the process to assimilate ammonia. When cellular nitrogen levels are high, the C-terminal adenylyl transferase (AT) inactivates GlnA by covalent transfer of an adenylyl group from ATP to specific tyrosine residue of GlnA, thus reducing its activity. Conversely, when nitrogen levels are low, the N-terminal adenylyl removase (AR) activates GlnA by removing the adenylyl group by phosphorolysis, increasing its activity. The regulatory region of GlnE binds the signal transduction protein PII (GlnB) which indicates the nitrogen status of the cell.</text>
</comment>
<feature type="domain" description="Glutamate-ammonia ligase adenylyltransferase repeated" evidence="8">
    <location>
        <begin position="562"/>
        <end position="818"/>
    </location>
</feature>
<dbReference type="GO" id="GO:0005524">
    <property type="term" value="F:ATP binding"/>
    <property type="evidence" value="ECO:0007669"/>
    <property type="project" value="UniProtKB-UniRule"/>
</dbReference>
<dbReference type="InterPro" id="IPR043519">
    <property type="entry name" value="NT_sf"/>
</dbReference>
<evidence type="ECO:0000256" key="6">
    <source>
        <dbReference type="ARBA" id="ARBA00023268"/>
    </source>
</evidence>
<dbReference type="OrthoDB" id="9759366at2"/>
<dbReference type="Gene3D" id="3.30.460.10">
    <property type="entry name" value="Beta Polymerase, domain 2"/>
    <property type="match status" value="2"/>
</dbReference>
<evidence type="ECO:0000256" key="1">
    <source>
        <dbReference type="ARBA" id="ARBA00022679"/>
    </source>
</evidence>
<name>A0A1M5H2E3_9ALTE</name>
<keyword evidence="3 7" id="KW-0547">Nucleotide-binding</keyword>
<dbReference type="STRING" id="634436.SAMN05216361_1275"/>
<dbReference type="GO" id="GO:0000820">
    <property type="term" value="P:regulation of glutamine family amino acid metabolic process"/>
    <property type="evidence" value="ECO:0007669"/>
    <property type="project" value="UniProtKB-UniRule"/>
</dbReference>
<dbReference type="Gene3D" id="1.20.120.330">
    <property type="entry name" value="Nucleotidyltransferases domain 2"/>
    <property type="match status" value="2"/>
</dbReference>
<keyword evidence="10" id="KW-0436">Ligase</keyword>
<feature type="domain" description="Glutamate-ammonia ligase adenylyltransferase repeated" evidence="8">
    <location>
        <begin position="38"/>
        <end position="274"/>
    </location>
</feature>
<dbReference type="EC" id="2.7.7.89" evidence="7"/>
<keyword evidence="2 7" id="KW-0548">Nucleotidyltransferase</keyword>
<dbReference type="GO" id="GO:0000287">
    <property type="term" value="F:magnesium ion binding"/>
    <property type="evidence" value="ECO:0007669"/>
    <property type="project" value="UniProtKB-UniRule"/>
</dbReference>
<gene>
    <name evidence="7" type="primary">glnE</name>
    <name evidence="10" type="ORF">SAMN05216361_1275</name>
</gene>
<dbReference type="InterPro" id="IPR005190">
    <property type="entry name" value="GlnE_rpt_dom"/>
</dbReference>
<evidence type="ECO:0000256" key="2">
    <source>
        <dbReference type="ARBA" id="ARBA00022695"/>
    </source>
</evidence>
<feature type="domain" description="PII-uridylyltransferase/Glutamine-synthetase adenylyltransferase" evidence="9">
    <location>
        <begin position="303"/>
        <end position="441"/>
    </location>
</feature>
<dbReference type="Gene3D" id="1.20.120.1510">
    <property type="match status" value="1"/>
</dbReference>
<comment type="similarity">
    <text evidence="7">Belongs to the GlnE family.</text>
</comment>
<dbReference type="GO" id="GO:0008882">
    <property type="term" value="F:[glutamate-ammonia-ligase] adenylyltransferase activity"/>
    <property type="evidence" value="ECO:0007669"/>
    <property type="project" value="UniProtKB-UniRule"/>
</dbReference>
<dbReference type="SUPFAM" id="SSF81301">
    <property type="entry name" value="Nucleotidyltransferase"/>
    <property type="match status" value="2"/>
</dbReference>
<keyword evidence="4 7" id="KW-0067">ATP-binding</keyword>
<reference evidence="11" key="1">
    <citation type="submission" date="2016-11" db="EMBL/GenBank/DDBJ databases">
        <authorList>
            <person name="Varghese N."/>
            <person name="Submissions S."/>
        </authorList>
    </citation>
    <scope>NUCLEOTIDE SEQUENCE [LARGE SCALE GENOMIC DNA]</scope>
    <source>
        <strain evidence="11">CGMCC 1.8995</strain>
    </source>
</reference>
<evidence type="ECO:0000313" key="10">
    <source>
        <dbReference type="EMBL" id="SHG10036.1"/>
    </source>
</evidence>
<comment type="catalytic activity">
    <reaction evidence="7">
        <text>[glutamine synthetase]-O(4)-(5'-adenylyl)-L-tyrosine + phosphate = [glutamine synthetase]-L-tyrosine + ADP</text>
        <dbReference type="Rhea" id="RHEA:43716"/>
        <dbReference type="Rhea" id="RHEA-COMP:10660"/>
        <dbReference type="Rhea" id="RHEA-COMP:10661"/>
        <dbReference type="ChEBI" id="CHEBI:43474"/>
        <dbReference type="ChEBI" id="CHEBI:46858"/>
        <dbReference type="ChEBI" id="CHEBI:83624"/>
        <dbReference type="ChEBI" id="CHEBI:456216"/>
        <dbReference type="EC" id="2.7.7.89"/>
    </reaction>
</comment>
<dbReference type="FunFam" id="1.20.120.330:FF:000005">
    <property type="entry name" value="Bifunctional glutamine synthetase adenylyltransferase/adenylyl-removing enzyme"/>
    <property type="match status" value="1"/>
</dbReference>
<accession>A0A1M5H2E3</accession>
<proteinExistence type="inferred from homology"/>
<keyword evidence="11" id="KW-1185">Reference proteome</keyword>
<dbReference type="RefSeq" id="WP_073319577.1">
    <property type="nucleotide sequence ID" value="NZ_FQWD01000002.1"/>
</dbReference>
<evidence type="ECO:0000256" key="7">
    <source>
        <dbReference type="HAMAP-Rule" id="MF_00802"/>
    </source>
</evidence>
<keyword evidence="5 7" id="KW-0460">Magnesium</keyword>
<dbReference type="FunFam" id="3.30.460.10:FF:000009">
    <property type="entry name" value="Bifunctional glutamine synthetase adenylyltransferase/adenylyl-removing enzyme"/>
    <property type="match status" value="1"/>
</dbReference>
<keyword evidence="1 7" id="KW-0808">Transferase</keyword>
<evidence type="ECO:0000259" key="9">
    <source>
        <dbReference type="Pfam" id="PF08335"/>
    </source>
</evidence>
<dbReference type="NCBIfam" id="NF008292">
    <property type="entry name" value="PRK11072.1"/>
    <property type="match status" value="1"/>
</dbReference>
<evidence type="ECO:0000313" key="11">
    <source>
        <dbReference type="Proteomes" id="UP000184520"/>
    </source>
</evidence>
<dbReference type="PANTHER" id="PTHR30621:SF0">
    <property type="entry name" value="BIFUNCTIONAL GLUTAMINE SYNTHETASE ADENYLYLTRANSFERASE_ADENYLYL-REMOVING ENZYME"/>
    <property type="match status" value="1"/>
</dbReference>
<dbReference type="GO" id="GO:0016874">
    <property type="term" value="F:ligase activity"/>
    <property type="evidence" value="ECO:0007669"/>
    <property type="project" value="UniProtKB-KW"/>
</dbReference>
<comment type="catalytic activity">
    <reaction evidence="7">
        <text>[glutamine synthetase]-L-tyrosine + ATP = [glutamine synthetase]-O(4)-(5'-adenylyl)-L-tyrosine + diphosphate</text>
        <dbReference type="Rhea" id="RHEA:18589"/>
        <dbReference type="Rhea" id="RHEA-COMP:10660"/>
        <dbReference type="Rhea" id="RHEA-COMP:10661"/>
        <dbReference type="ChEBI" id="CHEBI:30616"/>
        <dbReference type="ChEBI" id="CHEBI:33019"/>
        <dbReference type="ChEBI" id="CHEBI:46858"/>
        <dbReference type="ChEBI" id="CHEBI:83624"/>
        <dbReference type="EC" id="2.7.7.42"/>
    </reaction>
</comment>
<sequence length="967" mass="110746">MSTEKTQIPIIQENVERRWQSILAASEQFPQFSDYQDDIKQILALSPFVGELIATQPKVLAEILEHQWHIHADAASLCTLLAEQLENVESEPNLLAALRQFRQTHMAALAWRDLTHRQTIETSLSQVSQLADALIMGAYHWLYANLCERHGTPQGPFGPQPMLVLGMGKLGGHELNFSSDIDLIFAYPLKGETDHPRKPLENQPFFTKLAQKLIAALNKITVHGQVFRVDMRLRPFGESGPLVAHFGALEDYYQDQGRQWERYAMIKARILNPSCRYTEQLESILQPFIYRRYLDFTTLDAIRDMKQLINKELRRRQLHNNIKLGPGGIREVEFFAQSFQLIHGGREARLQSRQLIHVLHQLVELQLIEQDDIDTLITDYYFLRKAEHTLQQFNDQQTQLLPDEPWPQHVLTQVMGFEDYASFLAELEQVMGRIHAQFNQLVAEPGDEAQQHDSLFTRCKDAWVVTMTDVEFSQLFETELAPDNARILFDQLSDFRQSLSRHRIGQKGEDTLAKLIPELLYFMLQQCPGDTVILFPRLCSVISAITGRTTYLDLLHENPNVLKQLIKLCARSEWITEQIRSFPLLLDELLTPLYLQQQQTDITLCFAEYNDELRQALLRVEPDDIEQLMEQWRQFKLSQQLRIAASDISGSLPVAKVSDKLTALAEVMLHAVLNSAWGQVTEKFGAPGHLQEGEFGFLIIGYGKLGGYELGYGSDLDLVFLHNAPQDSITNGKKAISAQQFYIKLSQRIMHLLNTKTMAGQLYETDLRLRPSGNSGLLCCHENGFAHYQENEAWTWEHQALVRARSIVGDTALHDSFMRIRQTILQRQRTLPALVEDVVSMREKMRQHLLDTKADGLDLKQCEGGITDIEFMTQFWVLGYAHQFPALVKWTDNLRIIDTVADVGLLSPEQAETLQSAYLTLRDHYHQLTLSGVKLASQTDVLNEIRQQVSALWQSCLGDKRTADNKE</sequence>
<dbReference type="Pfam" id="PF03710">
    <property type="entry name" value="GlnE"/>
    <property type="match status" value="2"/>
</dbReference>
<organism evidence="10 11">
    <name type="scientific">Marisediminitalea aggregata</name>
    <dbReference type="NCBI Taxonomy" id="634436"/>
    <lineage>
        <taxon>Bacteria</taxon>
        <taxon>Pseudomonadati</taxon>
        <taxon>Pseudomonadota</taxon>
        <taxon>Gammaproteobacteria</taxon>
        <taxon>Alteromonadales</taxon>
        <taxon>Alteromonadaceae</taxon>
        <taxon>Marisediminitalea</taxon>
    </lineage>
</organism>
<dbReference type="Proteomes" id="UP000184520">
    <property type="component" value="Unassembled WGS sequence"/>
</dbReference>
<dbReference type="CDD" id="cd05401">
    <property type="entry name" value="NT_GlnE_GlnD_like"/>
    <property type="match status" value="2"/>
</dbReference>
<dbReference type="GO" id="GO:0047388">
    <property type="term" value="F:[glutamine synthetase]-adenylyl-L-tyrosine phosphorylase activity"/>
    <property type="evidence" value="ECO:0007669"/>
    <property type="project" value="UniProtKB-EC"/>
</dbReference>
<protein>
    <recommendedName>
        <fullName evidence="7">Bifunctional glutamine synthetase adenylyltransferase/adenylyl-removing enzyme</fullName>
    </recommendedName>
    <alternativeName>
        <fullName evidence="7">ATP:glutamine synthetase adenylyltransferase</fullName>
    </alternativeName>
    <alternativeName>
        <fullName evidence="7">ATase</fullName>
    </alternativeName>
    <domain>
        <recommendedName>
            <fullName evidence="7">Glutamine synthetase adenylyl-L-tyrosine phosphorylase</fullName>
            <ecNumber evidence="7">2.7.7.89</ecNumber>
        </recommendedName>
        <alternativeName>
            <fullName evidence="7">Adenylyl removase</fullName>
            <shortName evidence="7">AR</shortName>
            <shortName evidence="7">AT-N</shortName>
        </alternativeName>
    </domain>
    <domain>
        <recommendedName>
            <fullName evidence="7">Glutamine synthetase adenylyl transferase</fullName>
            <ecNumber evidence="7">2.7.7.42</ecNumber>
        </recommendedName>
        <alternativeName>
            <fullName evidence="7">Adenylyl transferase</fullName>
            <shortName evidence="7">AT</shortName>
            <shortName evidence="7">AT-C</shortName>
        </alternativeName>
    </domain>
</protein>
<keyword evidence="6 7" id="KW-0511">Multifunctional enzyme</keyword>